<reference evidence="1 2" key="2">
    <citation type="submission" date="2018-11" db="EMBL/GenBank/DDBJ databases">
        <authorList>
            <consortium name="Pathogen Informatics"/>
        </authorList>
    </citation>
    <scope>NUCLEOTIDE SEQUENCE [LARGE SCALE GENOMIC DNA]</scope>
</reference>
<dbReference type="GO" id="GO:0010506">
    <property type="term" value="P:regulation of autophagy"/>
    <property type="evidence" value="ECO:0007669"/>
    <property type="project" value="InterPro"/>
</dbReference>
<protein>
    <submittedName>
        <fullName evidence="3">MMS1_N domain-containing protein</fullName>
    </submittedName>
</protein>
<dbReference type="GO" id="GO:0031902">
    <property type="term" value="C:late endosome membrane"/>
    <property type="evidence" value="ECO:0007669"/>
    <property type="project" value="TreeGrafter"/>
</dbReference>
<dbReference type="InterPro" id="IPR040371">
    <property type="entry name" value="RMC1"/>
</dbReference>
<dbReference type="Proteomes" id="UP000271098">
    <property type="component" value="Unassembled WGS sequence"/>
</dbReference>
<dbReference type="EMBL" id="UYRT01099244">
    <property type="protein sequence ID" value="VDN42067.1"/>
    <property type="molecule type" value="Genomic_DNA"/>
</dbReference>
<evidence type="ECO:0000313" key="2">
    <source>
        <dbReference type="Proteomes" id="UP000271098"/>
    </source>
</evidence>
<evidence type="ECO:0000313" key="1">
    <source>
        <dbReference type="EMBL" id="VDN42067.1"/>
    </source>
</evidence>
<keyword evidence="2" id="KW-1185">Reference proteome</keyword>
<name>A0A183ESC7_9BILA</name>
<dbReference type="PANTHER" id="PTHR12897:SF4">
    <property type="entry name" value="REGULATOR OF MON1-CCZ1 COMPLEX"/>
    <property type="match status" value="1"/>
</dbReference>
<accession>A0A183ESC7</accession>
<reference evidence="3" key="1">
    <citation type="submission" date="2016-06" db="UniProtKB">
        <authorList>
            <consortium name="WormBaseParasite"/>
        </authorList>
    </citation>
    <scope>IDENTIFICATION</scope>
</reference>
<dbReference type="GO" id="GO:0005765">
    <property type="term" value="C:lysosomal membrane"/>
    <property type="evidence" value="ECO:0007669"/>
    <property type="project" value="TreeGrafter"/>
</dbReference>
<proteinExistence type="predicted"/>
<sequence length="218" mass="24239">MEGINLFQIPLHVCCICVCSYNELYVVVLRNTSDDGLSSDVALYKISGDGMDAPRLAHILLLDLTGAFALHVFDNLVVVHHQTSKASLVFDIGLETSAKSDCISHRPFLKTSLNCLDLLLIKLEREFPLYSPSWVMFQPNLIADASVGVFTAVTLDPLGTVGFIEDKVFSLSFCCCSRKCIYISVCHRLLCFQTSKKQVPACVRVPAQSMLFLQKYIH</sequence>
<gene>
    <name evidence="1" type="ORF">GPUH_LOCUS23867</name>
</gene>
<dbReference type="AlphaFoldDB" id="A0A183ESC7"/>
<dbReference type="GO" id="GO:0035658">
    <property type="term" value="C:Mon1-Ccz1 complex"/>
    <property type="evidence" value="ECO:0007669"/>
    <property type="project" value="InterPro"/>
</dbReference>
<evidence type="ECO:0000313" key="3">
    <source>
        <dbReference type="WBParaSite" id="GPUH_0002389801-mRNA-1"/>
    </source>
</evidence>
<dbReference type="PANTHER" id="PTHR12897">
    <property type="entry name" value="COLON CANCER-ASSOCIATED PROTEIN MIC1"/>
    <property type="match status" value="1"/>
</dbReference>
<dbReference type="WBParaSite" id="GPUH_0002389801-mRNA-1">
    <property type="protein sequence ID" value="GPUH_0002389801-mRNA-1"/>
    <property type="gene ID" value="GPUH_0002389801"/>
</dbReference>
<organism evidence="3">
    <name type="scientific">Gongylonema pulchrum</name>
    <dbReference type="NCBI Taxonomy" id="637853"/>
    <lineage>
        <taxon>Eukaryota</taxon>
        <taxon>Metazoa</taxon>
        <taxon>Ecdysozoa</taxon>
        <taxon>Nematoda</taxon>
        <taxon>Chromadorea</taxon>
        <taxon>Rhabditida</taxon>
        <taxon>Spirurina</taxon>
        <taxon>Spiruromorpha</taxon>
        <taxon>Spiruroidea</taxon>
        <taxon>Gongylonematidae</taxon>
        <taxon>Gongylonema</taxon>
    </lineage>
</organism>
<dbReference type="OrthoDB" id="26384at2759"/>